<organism evidence="6">
    <name type="scientific">Brachypodium distachyon</name>
    <name type="common">Purple false brome</name>
    <name type="synonym">Trachynia distachya</name>
    <dbReference type="NCBI Taxonomy" id="15368"/>
    <lineage>
        <taxon>Eukaryota</taxon>
        <taxon>Viridiplantae</taxon>
        <taxon>Streptophyta</taxon>
        <taxon>Embryophyta</taxon>
        <taxon>Tracheophyta</taxon>
        <taxon>Spermatophyta</taxon>
        <taxon>Magnoliopsida</taxon>
        <taxon>Liliopsida</taxon>
        <taxon>Poales</taxon>
        <taxon>Poaceae</taxon>
        <taxon>BOP clade</taxon>
        <taxon>Pooideae</taxon>
        <taxon>Stipodae</taxon>
        <taxon>Brachypodieae</taxon>
        <taxon>Brachypodium</taxon>
    </lineage>
</organism>
<dbReference type="EMBL" id="CM000881">
    <property type="protein sequence ID" value="KQK03298.1"/>
    <property type="molecule type" value="Genomic_DNA"/>
</dbReference>
<gene>
    <name evidence="7" type="primary">LOC100837861</name>
    <name evidence="6" type="ORF">BRADI_2g06940v3</name>
</gene>
<dbReference type="PANTHER" id="PTHR22835">
    <property type="entry name" value="ZINC FINGER FYVE DOMAIN CONTAINING PROTEIN"/>
    <property type="match status" value="1"/>
</dbReference>
<sequence>MPTKALVSILFLLLLLAMAQPGSSSQGYNAIYNFGDSISDTGNLCLGGCPSWLTTGQPPYGKNYFGRPTGRCSDGRVFVDFLAEYFGLPLLPPSKTNGTDFKKGANMAIVGATAMNMDFFKSRGLTKSVWNSGSLEAQISWFQQLMPSICGNANADCKSYLKNSLFIVGEFGGNDYNAGIFGRRSLDEVKTYVGQITDKVRSGVQTLLGLGAVDVVVPGVLPIGCFPVYLTLYGGSNQGDYDGDGCLKRFNDLSGYHNELLRQGISSLQSKYPGARLMYGDFYNHVTQMVRSPSIFGLKYGLRVCCGAGGQGSYNYNNEVRCGTPGACACGDPADYLFWDGIHLTEAAYRSVANGWLNGPYCIPAILH</sequence>
<dbReference type="InterPro" id="IPR036514">
    <property type="entry name" value="SGNH_hydro_sf"/>
</dbReference>
<reference evidence="6" key="2">
    <citation type="submission" date="2017-06" db="EMBL/GenBank/DDBJ databases">
        <title>WGS assembly of Brachypodium distachyon.</title>
        <authorList>
            <consortium name="The International Brachypodium Initiative"/>
            <person name="Lucas S."/>
            <person name="Harmon-Smith M."/>
            <person name="Lail K."/>
            <person name="Tice H."/>
            <person name="Grimwood J."/>
            <person name="Bruce D."/>
            <person name="Barry K."/>
            <person name="Shu S."/>
            <person name="Lindquist E."/>
            <person name="Wang M."/>
            <person name="Pitluck S."/>
            <person name="Vogel J.P."/>
            <person name="Garvin D.F."/>
            <person name="Mockler T.C."/>
            <person name="Schmutz J."/>
            <person name="Rokhsar D."/>
            <person name="Bevan M.W."/>
        </authorList>
    </citation>
    <scope>NUCLEOTIDE SEQUENCE</scope>
    <source>
        <strain evidence="6">Bd21</strain>
    </source>
</reference>
<evidence type="ECO:0000313" key="8">
    <source>
        <dbReference type="Proteomes" id="UP000008810"/>
    </source>
</evidence>
<dbReference type="RefSeq" id="XP_024315424.1">
    <property type="nucleotide sequence ID" value="XM_024459656.1"/>
</dbReference>
<reference evidence="7" key="3">
    <citation type="submission" date="2018-08" db="UniProtKB">
        <authorList>
            <consortium name="EnsemblPlants"/>
        </authorList>
    </citation>
    <scope>IDENTIFICATION</scope>
    <source>
        <strain evidence="7">cv. Bd21</strain>
    </source>
</reference>
<feature type="signal peptide" evidence="5">
    <location>
        <begin position="1"/>
        <end position="24"/>
    </location>
</feature>
<dbReference type="Pfam" id="PF00657">
    <property type="entry name" value="Lipase_GDSL"/>
    <property type="match status" value="1"/>
</dbReference>
<evidence type="ECO:0000256" key="3">
    <source>
        <dbReference type="ARBA" id="ARBA00022801"/>
    </source>
</evidence>
<keyword evidence="3" id="KW-0378">Hydrolase</keyword>
<dbReference type="ExpressionAtlas" id="A0A0Q3QPA9">
    <property type="expression patterns" value="baseline"/>
</dbReference>
<protein>
    <recommendedName>
        <fullName evidence="9">Esterase</fullName>
    </recommendedName>
</protein>
<dbReference type="CDD" id="cd01837">
    <property type="entry name" value="SGNH_plant_lipase_like"/>
    <property type="match status" value="1"/>
</dbReference>
<dbReference type="InterPro" id="IPR035669">
    <property type="entry name" value="SGNH_plant_lipase-like"/>
</dbReference>
<comment type="similarity">
    <text evidence="1">Belongs to the 'GDSL' lipolytic enzyme family.</text>
</comment>
<dbReference type="GeneID" id="100837861"/>
<evidence type="ECO:0000313" key="7">
    <source>
        <dbReference type="EnsemblPlants" id="KQK03298"/>
    </source>
</evidence>
<dbReference type="Gene3D" id="3.40.50.1110">
    <property type="entry name" value="SGNH hydrolase"/>
    <property type="match status" value="1"/>
</dbReference>
<dbReference type="EnsemblPlants" id="KQK03298">
    <property type="protein sequence ID" value="KQK03298"/>
    <property type="gene ID" value="BRADI_2g06940v3"/>
</dbReference>
<evidence type="ECO:0000256" key="4">
    <source>
        <dbReference type="ARBA" id="ARBA00023180"/>
    </source>
</evidence>
<evidence type="ECO:0008006" key="9">
    <source>
        <dbReference type="Google" id="ProtNLM"/>
    </source>
</evidence>
<dbReference type="SUPFAM" id="SSF52266">
    <property type="entry name" value="SGNH hydrolase"/>
    <property type="match status" value="1"/>
</dbReference>
<dbReference type="PANTHER" id="PTHR22835:SF286">
    <property type="entry name" value="OS01G0214600 PROTEIN"/>
    <property type="match status" value="1"/>
</dbReference>
<accession>A0A0Q3QPA9</accession>
<dbReference type="AlphaFoldDB" id="A0A0Q3QPA9"/>
<evidence type="ECO:0000256" key="1">
    <source>
        <dbReference type="ARBA" id="ARBA00008668"/>
    </source>
</evidence>
<keyword evidence="2 5" id="KW-0732">Signal</keyword>
<evidence type="ECO:0000313" key="6">
    <source>
        <dbReference type="EMBL" id="KQK03298.1"/>
    </source>
</evidence>
<dbReference type="Proteomes" id="UP000008810">
    <property type="component" value="Chromosome 2"/>
</dbReference>
<evidence type="ECO:0000256" key="2">
    <source>
        <dbReference type="ARBA" id="ARBA00022729"/>
    </source>
</evidence>
<proteinExistence type="inferred from homology"/>
<name>A0A0Q3QPA9_BRADI</name>
<dbReference type="GO" id="GO:0016788">
    <property type="term" value="F:hydrolase activity, acting on ester bonds"/>
    <property type="evidence" value="ECO:0007669"/>
    <property type="project" value="InterPro"/>
</dbReference>
<dbReference type="OrthoDB" id="1600564at2759"/>
<dbReference type="Gramene" id="KQK03298">
    <property type="protein sequence ID" value="KQK03298"/>
    <property type="gene ID" value="BRADI_2g06940v3"/>
</dbReference>
<keyword evidence="8" id="KW-1185">Reference proteome</keyword>
<keyword evidence="4" id="KW-0325">Glycoprotein</keyword>
<reference evidence="6 7" key="1">
    <citation type="journal article" date="2010" name="Nature">
        <title>Genome sequencing and analysis of the model grass Brachypodium distachyon.</title>
        <authorList>
            <consortium name="International Brachypodium Initiative"/>
        </authorList>
    </citation>
    <scope>NUCLEOTIDE SEQUENCE [LARGE SCALE GENOMIC DNA]</scope>
    <source>
        <strain evidence="6">Bd21</strain>
        <strain evidence="7">cv. Bd21</strain>
    </source>
</reference>
<dbReference type="InterPro" id="IPR001087">
    <property type="entry name" value="GDSL"/>
</dbReference>
<feature type="chain" id="PRO_5044546106" description="Esterase" evidence="5">
    <location>
        <begin position="25"/>
        <end position="368"/>
    </location>
</feature>
<evidence type="ECO:0000256" key="5">
    <source>
        <dbReference type="SAM" id="SignalP"/>
    </source>
</evidence>